<dbReference type="InterPro" id="IPR009057">
    <property type="entry name" value="Homeodomain-like_sf"/>
</dbReference>
<dbReference type="STRING" id="343874.GCA_000805695_03166"/>
<feature type="DNA-binding region" description="H-T-H motif" evidence="2">
    <location>
        <begin position="27"/>
        <end position="46"/>
    </location>
</feature>
<proteinExistence type="predicted"/>
<dbReference type="Pfam" id="PF00440">
    <property type="entry name" value="TetR_N"/>
    <property type="match status" value="1"/>
</dbReference>
<evidence type="ECO:0000259" key="3">
    <source>
        <dbReference type="PROSITE" id="PS50977"/>
    </source>
</evidence>
<dbReference type="Proteomes" id="UP000254737">
    <property type="component" value="Unassembled WGS sequence"/>
</dbReference>
<dbReference type="PANTHER" id="PTHR30328">
    <property type="entry name" value="TRANSCRIPTIONAL REPRESSOR"/>
    <property type="match status" value="1"/>
</dbReference>
<evidence type="ECO:0000313" key="7">
    <source>
        <dbReference type="Proteomes" id="UP000267844"/>
    </source>
</evidence>
<evidence type="ECO:0000313" key="6">
    <source>
        <dbReference type="Proteomes" id="UP000254737"/>
    </source>
</evidence>
<evidence type="ECO:0000256" key="2">
    <source>
        <dbReference type="PROSITE-ProRule" id="PRU00335"/>
    </source>
</evidence>
<dbReference type="InterPro" id="IPR036271">
    <property type="entry name" value="Tet_transcr_reg_TetR-rel_C_sf"/>
</dbReference>
<dbReference type="SUPFAM" id="SSF48498">
    <property type="entry name" value="Tetracyclin repressor-like, C-terminal domain"/>
    <property type="match status" value="1"/>
</dbReference>
<evidence type="ECO:0000313" key="5">
    <source>
        <dbReference type="EMBL" id="STD59592.1"/>
    </source>
</evidence>
<dbReference type="PRINTS" id="PR00455">
    <property type="entry name" value="HTHTETR"/>
</dbReference>
<organism evidence="5 6">
    <name type="scientific">Empedobacter falsenii</name>
    <dbReference type="NCBI Taxonomy" id="343874"/>
    <lineage>
        <taxon>Bacteria</taxon>
        <taxon>Pseudomonadati</taxon>
        <taxon>Bacteroidota</taxon>
        <taxon>Flavobacteriia</taxon>
        <taxon>Flavobacteriales</taxon>
        <taxon>Weeksellaceae</taxon>
        <taxon>Empedobacter</taxon>
    </lineage>
</organism>
<name>A0A376GJS8_9FLAO</name>
<accession>A0A376GJS8</accession>
<dbReference type="Proteomes" id="UP000267844">
    <property type="component" value="Unassembled WGS sequence"/>
</dbReference>
<reference evidence="5 6" key="1">
    <citation type="submission" date="2018-06" db="EMBL/GenBank/DDBJ databases">
        <authorList>
            <consortium name="Pathogen Informatics"/>
            <person name="Doyle S."/>
        </authorList>
    </citation>
    <scope>NUCLEOTIDE SEQUENCE [LARGE SCALE GENOMIC DNA]</scope>
    <source>
        <strain evidence="5 6">NCTC13456</strain>
    </source>
</reference>
<dbReference type="AlphaFoldDB" id="A0A376GJS8"/>
<sequence>MKLSEKQIEILGAAERVFGRRGIDAASVREIAKEANINIAMISYYFGSKDKLVENLFSWRITTFNESLASISQNSTLSPFEKLQSILKAYLNRILDKPEFHRIMAREYSKRDSILEIDCKVNDLKTKNLEYITNIISEGYSEGVFKRKAPAEAVVMVVIGGTSYLILNEKTYMKQWGLSSHEEFTEHIHEEYYPYLIDSLKAILLYDKK</sequence>
<keyword evidence="1 2" id="KW-0238">DNA-binding</keyword>
<dbReference type="InterPro" id="IPR050109">
    <property type="entry name" value="HTH-type_TetR-like_transc_reg"/>
</dbReference>
<dbReference type="RefSeq" id="WP_115001675.1">
    <property type="nucleotide sequence ID" value="NZ_RHPN01000010.1"/>
</dbReference>
<gene>
    <name evidence="5" type="primary">kstR2_2</name>
    <name evidence="4" type="ORF">EGI89_06565</name>
    <name evidence="5" type="ORF">NCTC13456_03257</name>
</gene>
<dbReference type="Gene3D" id="1.10.357.10">
    <property type="entry name" value="Tetracycline Repressor, domain 2"/>
    <property type="match status" value="1"/>
</dbReference>
<dbReference type="GO" id="GO:0003677">
    <property type="term" value="F:DNA binding"/>
    <property type="evidence" value="ECO:0007669"/>
    <property type="project" value="UniProtKB-UniRule"/>
</dbReference>
<dbReference type="SUPFAM" id="SSF46689">
    <property type="entry name" value="Homeodomain-like"/>
    <property type="match status" value="1"/>
</dbReference>
<dbReference type="PROSITE" id="PS01081">
    <property type="entry name" value="HTH_TETR_1"/>
    <property type="match status" value="1"/>
</dbReference>
<dbReference type="InterPro" id="IPR023772">
    <property type="entry name" value="DNA-bd_HTH_TetR-type_CS"/>
</dbReference>
<dbReference type="InterPro" id="IPR001647">
    <property type="entry name" value="HTH_TetR"/>
</dbReference>
<dbReference type="PANTHER" id="PTHR30328:SF54">
    <property type="entry name" value="HTH-TYPE TRANSCRIPTIONAL REPRESSOR SCO4008"/>
    <property type="match status" value="1"/>
</dbReference>
<dbReference type="EMBL" id="RHPO01000010">
    <property type="protein sequence ID" value="RRT92144.1"/>
    <property type="molecule type" value="Genomic_DNA"/>
</dbReference>
<protein>
    <submittedName>
        <fullName evidence="5">HTH-type transcriptional repressor KstR2</fullName>
    </submittedName>
    <submittedName>
        <fullName evidence="4">TetR/AcrR family transcriptional regulator</fullName>
    </submittedName>
</protein>
<evidence type="ECO:0000313" key="4">
    <source>
        <dbReference type="EMBL" id="RRT92144.1"/>
    </source>
</evidence>
<dbReference type="PROSITE" id="PS50977">
    <property type="entry name" value="HTH_TETR_2"/>
    <property type="match status" value="1"/>
</dbReference>
<evidence type="ECO:0000256" key="1">
    <source>
        <dbReference type="ARBA" id="ARBA00023125"/>
    </source>
</evidence>
<reference evidence="4 7" key="2">
    <citation type="submission" date="2018-10" db="EMBL/GenBank/DDBJ databases">
        <title>Transmission dynamics of multidrug resistant bacteria on intensive care unit surfaces.</title>
        <authorList>
            <person name="D'Souza A.W."/>
            <person name="Potter R.F."/>
            <person name="Wallace M."/>
            <person name="Shupe A."/>
            <person name="Patel S."/>
            <person name="Sun S."/>
            <person name="Gul D."/>
            <person name="Kwon J.H."/>
            <person name="Andleeb S."/>
            <person name="Burnham C.-A.D."/>
            <person name="Dantas G."/>
        </authorList>
    </citation>
    <scope>NUCLEOTIDE SEQUENCE [LARGE SCALE GENOMIC DNA]</scope>
    <source>
        <strain evidence="4 7">WF_348</strain>
    </source>
</reference>
<feature type="domain" description="HTH tetR-type" evidence="3">
    <location>
        <begin position="4"/>
        <end position="64"/>
    </location>
</feature>
<dbReference type="InterPro" id="IPR041474">
    <property type="entry name" value="NicS_C"/>
</dbReference>
<dbReference type="EMBL" id="UFXS01000001">
    <property type="protein sequence ID" value="STD59592.1"/>
    <property type="molecule type" value="Genomic_DNA"/>
</dbReference>
<dbReference type="Pfam" id="PF17938">
    <property type="entry name" value="TetR_C_29"/>
    <property type="match status" value="1"/>
</dbReference>